<feature type="domain" description="FecR N-terminal" evidence="3">
    <location>
        <begin position="13"/>
        <end position="53"/>
    </location>
</feature>
<feature type="domain" description="FecR protein" evidence="2">
    <location>
        <begin position="127"/>
        <end position="207"/>
    </location>
</feature>
<proteinExistence type="predicted"/>
<dbReference type="RefSeq" id="WP_221765044.1">
    <property type="nucleotide sequence ID" value="NZ_AP024110.1"/>
</dbReference>
<reference evidence="4" key="1">
    <citation type="journal article" date="2021" name="Arch. Microbiol.">
        <title>Methyloradius palustris gen. nov., sp. nov., a methanol-oxidizing bacterium isolated from snow.</title>
        <authorList>
            <person name="Miyadera T."/>
            <person name="Kojima H."/>
            <person name="Fukui M."/>
        </authorList>
    </citation>
    <scope>NUCLEOTIDE SEQUENCE</scope>
    <source>
        <strain evidence="4">Zm11</strain>
    </source>
</reference>
<dbReference type="Gene3D" id="2.60.120.1440">
    <property type="match status" value="1"/>
</dbReference>
<evidence type="ECO:0000259" key="3">
    <source>
        <dbReference type="Pfam" id="PF16220"/>
    </source>
</evidence>
<evidence type="ECO:0000313" key="4">
    <source>
        <dbReference type="EMBL" id="BCM24521.1"/>
    </source>
</evidence>
<dbReference type="Pfam" id="PF16220">
    <property type="entry name" value="DUF4880"/>
    <property type="match status" value="1"/>
</dbReference>
<name>A0A8D5JQI5_9PROT</name>
<dbReference type="InterPro" id="IPR032623">
    <property type="entry name" value="FecR_N"/>
</dbReference>
<dbReference type="GO" id="GO:0016989">
    <property type="term" value="F:sigma factor antagonist activity"/>
    <property type="evidence" value="ECO:0007669"/>
    <property type="project" value="TreeGrafter"/>
</dbReference>
<keyword evidence="1" id="KW-0812">Transmembrane</keyword>
<evidence type="ECO:0000256" key="1">
    <source>
        <dbReference type="SAM" id="Phobius"/>
    </source>
</evidence>
<dbReference type="InterPro" id="IPR006860">
    <property type="entry name" value="FecR"/>
</dbReference>
<dbReference type="InterPro" id="IPR012373">
    <property type="entry name" value="Ferrdict_sens_TM"/>
</dbReference>
<protein>
    <submittedName>
        <fullName evidence="4">Peptide ABC transporter substrate-binding protein</fullName>
    </submittedName>
</protein>
<sequence>MLSPAKKKTLRETAISWFIRLQKLDAEHPDRTKFEAWLMASPSHQQVYLEVEDIWQKLDSTPQLERLTSALQKKQQLQRSSKIKTAFTALSIVVLSAASLFGYQAWQSQPLMQMSASANIGEVAVKDLNDGSKITMNANTNIDIIYYRNKRLVKLNRGEAIFEVAKDPNRPFVVDSGDAKVTVLGTRFVVNRLNNLVRVSVDHGRVQVESQSQDGNVIGTPTILTNGEVAEVLPAQSPQRVSRPASDAFTFQQGIITFNNATLDEISETLSRYRQQPVHIESGLNVKTKVTAIVKARNVEKFLDSLPEVAPVKVEYGQNETLIVSPAKK</sequence>
<dbReference type="Pfam" id="PF04773">
    <property type="entry name" value="FecR"/>
    <property type="match status" value="1"/>
</dbReference>
<dbReference type="PIRSF" id="PIRSF018266">
    <property type="entry name" value="FecR"/>
    <property type="match status" value="1"/>
</dbReference>
<evidence type="ECO:0000313" key="5">
    <source>
        <dbReference type="Proteomes" id="UP000826722"/>
    </source>
</evidence>
<evidence type="ECO:0000259" key="2">
    <source>
        <dbReference type="Pfam" id="PF04773"/>
    </source>
</evidence>
<dbReference type="PANTHER" id="PTHR30273">
    <property type="entry name" value="PERIPLASMIC SIGNAL SENSOR AND SIGMA FACTOR ACTIVATOR FECR-RELATED"/>
    <property type="match status" value="1"/>
</dbReference>
<gene>
    <name evidence="4" type="ORF">ZMTM_07800</name>
</gene>
<dbReference type="PANTHER" id="PTHR30273:SF2">
    <property type="entry name" value="PROTEIN FECR"/>
    <property type="match status" value="1"/>
</dbReference>
<dbReference type="Proteomes" id="UP000826722">
    <property type="component" value="Chromosome"/>
</dbReference>
<dbReference type="AlphaFoldDB" id="A0A8D5JQI5"/>
<dbReference type="KEGG" id="mpau:ZMTM_07800"/>
<keyword evidence="5" id="KW-1185">Reference proteome</keyword>
<feature type="transmembrane region" description="Helical" evidence="1">
    <location>
        <begin position="83"/>
        <end position="106"/>
    </location>
</feature>
<accession>A0A8D5JQI5</accession>
<keyword evidence="1" id="KW-1133">Transmembrane helix</keyword>
<organism evidence="4 5">
    <name type="scientific">Methyloradius palustris</name>
    <dbReference type="NCBI Taxonomy" id="2778876"/>
    <lineage>
        <taxon>Bacteria</taxon>
        <taxon>Pseudomonadati</taxon>
        <taxon>Pseudomonadota</taxon>
        <taxon>Betaproteobacteria</taxon>
        <taxon>Nitrosomonadales</taxon>
        <taxon>Methylophilaceae</taxon>
        <taxon>Methyloradius</taxon>
    </lineage>
</organism>
<dbReference type="Gene3D" id="3.55.50.30">
    <property type="match status" value="1"/>
</dbReference>
<keyword evidence="1" id="KW-0472">Membrane</keyword>
<dbReference type="EMBL" id="AP024110">
    <property type="protein sequence ID" value="BCM24521.1"/>
    <property type="molecule type" value="Genomic_DNA"/>
</dbReference>